<feature type="coiled-coil region" evidence="1">
    <location>
        <begin position="8"/>
        <end position="35"/>
    </location>
</feature>
<protein>
    <recommendedName>
        <fullName evidence="4">Oxygen-regulated invasion protein OrgB</fullName>
    </recommendedName>
</protein>
<comment type="caution">
    <text evidence="2">The sequence shown here is derived from an EMBL/GenBank/DDBJ whole genome shotgun (WGS) entry which is preliminary data.</text>
</comment>
<evidence type="ECO:0008006" key="4">
    <source>
        <dbReference type="Google" id="ProtNLM"/>
    </source>
</evidence>
<gene>
    <name evidence="2" type="ORF">GRH90_01815</name>
</gene>
<dbReference type="EMBL" id="WUBS01000001">
    <property type="protein sequence ID" value="NDL61504.1"/>
    <property type="molecule type" value="Genomic_DNA"/>
</dbReference>
<evidence type="ECO:0000313" key="3">
    <source>
        <dbReference type="Proteomes" id="UP000461443"/>
    </source>
</evidence>
<evidence type="ECO:0000313" key="2">
    <source>
        <dbReference type="EMBL" id="NDL61504.1"/>
    </source>
</evidence>
<reference evidence="2 3" key="2">
    <citation type="submission" date="2020-02" db="EMBL/GenBank/DDBJ databases">
        <title>The new genus of Enterobacteriales.</title>
        <authorList>
            <person name="Kim I.S."/>
        </authorList>
    </citation>
    <scope>NUCLEOTIDE SEQUENCE [LARGE SCALE GENOMIC DNA]</scope>
    <source>
        <strain evidence="2 3">SAP-6</strain>
    </source>
</reference>
<organism evidence="2 3">
    <name type="scientific">Acerihabitans arboris</name>
    <dbReference type="NCBI Taxonomy" id="2691583"/>
    <lineage>
        <taxon>Bacteria</taxon>
        <taxon>Pseudomonadati</taxon>
        <taxon>Pseudomonadota</taxon>
        <taxon>Gammaproteobacteria</taxon>
        <taxon>Enterobacterales</taxon>
        <taxon>Pectobacteriaceae</taxon>
        <taxon>Acerihabitans</taxon>
    </lineage>
</organism>
<proteinExistence type="predicted"/>
<evidence type="ECO:0000256" key="1">
    <source>
        <dbReference type="SAM" id="Coils"/>
    </source>
</evidence>
<sequence>MARQREALDVISEARRQARNMVKQARAEVELLRQQGFRDGYQEGMATAAAAVADYMSQGQRLEAELQCQINDRARRLLSTALDHPDSLLALVDEWLASLPEPTPAEPMILLLPESARKSHVRLKRRIEAAWPGAGGIEYHRENRVVMKYGHQVAEFAPEAVLAEGVRRLGTLAGLPDNCRRLTESGLRRLHEVFLQQHALGHPEPKER</sequence>
<name>A0A845SEY6_9GAMM</name>
<reference evidence="2 3" key="1">
    <citation type="submission" date="2019-12" db="EMBL/GenBank/DDBJ databases">
        <authorList>
            <person name="Lee S.D."/>
        </authorList>
    </citation>
    <scope>NUCLEOTIDE SEQUENCE [LARGE SCALE GENOMIC DNA]</scope>
    <source>
        <strain evidence="2 3">SAP-6</strain>
    </source>
</reference>
<keyword evidence="1" id="KW-0175">Coiled coil</keyword>
<dbReference type="AlphaFoldDB" id="A0A845SEY6"/>
<dbReference type="Proteomes" id="UP000461443">
    <property type="component" value="Unassembled WGS sequence"/>
</dbReference>
<accession>A0A845SEY6</accession>
<keyword evidence="3" id="KW-1185">Reference proteome</keyword>